<dbReference type="GO" id="GO:0005829">
    <property type="term" value="C:cytosol"/>
    <property type="evidence" value="ECO:0007669"/>
    <property type="project" value="TreeGrafter"/>
</dbReference>
<dbReference type="PROSITE" id="PS51273">
    <property type="entry name" value="GATASE_TYPE_1"/>
    <property type="match status" value="1"/>
</dbReference>
<keyword evidence="1" id="KW-0378">Hydrolase</keyword>
<dbReference type="Proteomes" id="UP000478636">
    <property type="component" value="Unassembled WGS sequence"/>
</dbReference>
<sequence length="240" mass="26398">MKKIGIAGNHAIHPNPKFGTNYVNYIQKNYTAALTEAGALVMILPISAPELAADYVASIDALVLAGGQDVTPDYYGEEPTPAIGEIDRYRDAFEFALFAEAVRVGKPVFGICRGAQVINVGLGGTLYQDLATQYAQLRVKHDQYPTKWSTPTHRLVWQRDNWLTPIVAPDALVNSFHHQAVKTLAPSLTLDATSSDGVVEAFSDEIRHIYAVQWHPEMLRMTDDAVQAVFDAFVAKVENV</sequence>
<protein>
    <submittedName>
        <fullName evidence="1">Gamma-glutamyl-gamma-aminobutyrate hydrolase family protein</fullName>
    </submittedName>
</protein>
<name>A0A6L7ABJ2_LEULA</name>
<dbReference type="GO" id="GO:0033969">
    <property type="term" value="F:gamma-glutamyl-gamma-aminobutyrate hydrolase activity"/>
    <property type="evidence" value="ECO:0007669"/>
    <property type="project" value="TreeGrafter"/>
</dbReference>
<reference evidence="1 2" key="1">
    <citation type="submission" date="2019-12" db="EMBL/GenBank/DDBJ databases">
        <title>Complete genome sequence of Leuconostoc lactis strain AVN1 provides insights into metabolic potential.</title>
        <authorList>
            <person name="Besrour N."/>
            <person name="Najjari A."/>
            <person name="Fhoula I."/>
            <person name="Jaballah S."/>
            <person name="Klibi N."/>
            <person name="Ouzari H.I."/>
        </authorList>
    </citation>
    <scope>NUCLEOTIDE SEQUENCE [LARGE SCALE GENOMIC DNA]</scope>
    <source>
        <strain evidence="1 2">AVN1</strain>
    </source>
</reference>
<proteinExistence type="predicted"/>
<evidence type="ECO:0000313" key="2">
    <source>
        <dbReference type="Proteomes" id="UP000478636"/>
    </source>
</evidence>
<dbReference type="SUPFAM" id="SSF52317">
    <property type="entry name" value="Class I glutamine amidotransferase-like"/>
    <property type="match status" value="1"/>
</dbReference>
<dbReference type="InterPro" id="IPR044668">
    <property type="entry name" value="PuuD-like"/>
</dbReference>
<dbReference type="EMBL" id="WSZI01000017">
    <property type="protein sequence ID" value="MWN21624.1"/>
    <property type="molecule type" value="Genomic_DNA"/>
</dbReference>
<dbReference type="InterPro" id="IPR029062">
    <property type="entry name" value="Class_I_gatase-like"/>
</dbReference>
<evidence type="ECO:0000313" key="1">
    <source>
        <dbReference type="EMBL" id="MWN21624.1"/>
    </source>
</evidence>
<dbReference type="CDD" id="cd01745">
    <property type="entry name" value="GATase1_2"/>
    <property type="match status" value="1"/>
</dbReference>
<dbReference type="RefSeq" id="WP_252968545.1">
    <property type="nucleotide sequence ID" value="NZ_DAITWI010000003.1"/>
</dbReference>
<dbReference type="PANTHER" id="PTHR43235">
    <property type="entry name" value="GLUTAMINE AMIDOTRANSFERASE PB2B2.05-RELATED"/>
    <property type="match status" value="1"/>
</dbReference>
<dbReference type="Gene3D" id="3.40.50.880">
    <property type="match status" value="1"/>
</dbReference>
<accession>A0A6L7ABJ2</accession>
<comment type="caution">
    <text evidence="1">The sequence shown here is derived from an EMBL/GenBank/DDBJ whole genome shotgun (WGS) entry which is preliminary data.</text>
</comment>
<dbReference type="InterPro" id="IPR011697">
    <property type="entry name" value="Peptidase_C26"/>
</dbReference>
<dbReference type="PANTHER" id="PTHR43235:SF1">
    <property type="entry name" value="GLUTAMINE AMIDOTRANSFERASE PB2B2.05-RELATED"/>
    <property type="match status" value="1"/>
</dbReference>
<gene>
    <name evidence="1" type="ORF">GQS40_10780</name>
</gene>
<dbReference type="GO" id="GO:0006598">
    <property type="term" value="P:polyamine catabolic process"/>
    <property type="evidence" value="ECO:0007669"/>
    <property type="project" value="TreeGrafter"/>
</dbReference>
<dbReference type="AlphaFoldDB" id="A0A6L7ABJ2"/>
<organism evidence="1 2">
    <name type="scientific">Leuconostoc lactis</name>
    <dbReference type="NCBI Taxonomy" id="1246"/>
    <lineage>
        <taxon>Bacteria</taxon>
        <taxon>Bacillati</taxon>
        <taxon>Bacillota</taxon>
        <taxon>Bacilli</taxon>
        <taxon>Lactobacillales</taxon>
        <taxon>Lactobacillaceae</taxon>
        <taxon>Leuconostoc</taxon>
    </lineage>
</organism>
<dbReference type="Pfam" id="PF07722">
    <property type="entry name" value="Peptidase_C26"/>
    <property type="match status" value="1"/>
</dbReference>